<dbReference type="RefSeq" id="WP_042385013.1">
    <property type="nucleotide sequence ID" value="NZ_CP012712.1"/>
</dbReference>
<sequence length="81" mass="9393">MCLIFRSPTAASDEKIETMDKKAEAMDDEKRKLAEMDERMQKVGGRLETKIDQRTIQPPRNKTDSLRMNLVKHKKPSISVF</sequence>
<dbReference type="AlphaFoldDB" id="A0AAN0YNE0"/>
<name>A0AAN0YNE0_PARTM</name>
<proteinExistence type="predicted"/>
<evidence type="ECO:0000313" key="1">
    <source>
        <dbReference type="EMBL" id="ANZ30425.1"/>
    </source>
</evidence>
<evidence type="ECO:0000313" key="2">
    <source>
        <dbReference type="Proteomes" id="UP000093052"/>
    </source>
</evidence>
<protein>
    <submittedName>
        <fullName evidence="1">Uncharacterized protein</fullName>
    </submittedName>
</protein>
<dbReference type="EMBL" id="CP016622">
    <property type="protein sequence ID" value="ANZ30425.1"/>
    <property type="molecule type" value="Genomic_DNA"/>
</dbReference>
<reference evidence="2" key="1">
    <citation type="journal article" date="2016" name="Genome Announc.">
        <title>Complete Genome Sequence of Geobacillus thermoglucosidasius NCIMB 11955, the Progenitor of a Bioethanol Production Strain.</title>
        <authorList>
            <person name="Sheng L."/>
            <person name="Zhang Y."/>
            <person name="Minton N.P."/>
        </authorList>
    </citation>
    <scope>NUCLEOTIDE SEQUENCE [LARGE SCALE GENOMIC DNA]</scope>
    <source>
        <strain evidence="2">NCIMB 11955</strain>
    </source>
</reference>
<keyword evidence="2" id="KW-1185">Reference proteome</keyword>
<organism evidence="1 2">
    <name type="scientific">Parageobacillus thermoglucosidasius</name>
    <name type="common">Geobacillus thermoglucosidasius</name>
    <dbReference type="NCBI Taxonomy" id="1426"/>
    <lineage>
        <taxon>Bacteria</taxon>
        <taxon>Bacillati</taxon>
        <taxon>Bacillota</taxon>
        <taxon>Bacilli</taxon>
        <taxon>Bacillales</taxon>
        <taxon>Anoxybacillaceae</taxon>
        <taxon>Parageobacillus</taxon>
    </lineage>
</organism>
<dbReference type="KEGG" id="ptl:AOT13_10115"/>
<accession>A0AAN0YNE0</accession>
<dbReference type="GeneID" id="56925814"/>
<dbReference type="Proteomes" id="UP000093052">
    <property type="component" value="Chromosome"/>
</dbReference>
<gene>
    <name evidence="1" type="ORF">BCV53_10125</name>
</gene>